<keyword evidence="3" id="KW-1185">Reference proteome</keyword>
<name>A0A9P4QW69_9PLEO</name>
<dbReference type="AlphaFoldDB" id="A0A9P4QW69"/>
<accession>A0A9P4QW69</accession>
<sequence>MLFKKLPLLLLVSFGAASPWHLREAEVSALFARQDETDPPSCSTSCDIDTCGGGTCSVAGLSLNSRSVDDLGVLLESLAFINVTRAYGNGKELHVDSRELSKRIWRFDPASNTPVGDTEPTTAEVDTYVPAVFNGREDTYFGSPLFLSAGDERAYSQQVEFGNRPFQIMTGGIHGCMTVMLVSNRAVWAAHFWESYSHGKPNLDTPATEPAFVDRVLKFIKGEEVKNAAPSTYKPYITPTGPAPNPDWFNGDNDETQLFISTPIADGQKLENPNAKLKYPTRVTAMESEFRRRIGKKPKAVRIPYMRLDYSKPAEKALENRSNRGMHLFQYDPDSDGKGKRSWRIFMEARYTVKNLS</sequence>
<comment type="caution">
    <text evidence="2">The sequence shown here is derived from an EMBL/GenBank/DDBJ whole genome shotgun (WGS) entry which is preliminary data.</text>
</comment>
<reference evidence="2" key="1">
    <citation type="journal article" date="2020" name="Stud. Mycol.">
        <title>101 Dothideomycetes genomes: a test case for predicting lifestyles and emergence of pathogens.</title>
        <authorList>
            <person name="Haridas S."/>
            <person name="Albert R."/>
            <person name="Binder M."/>
            <person name="Bloem J."/>
            <person name="Labutti K."/>
            <person name="Salamov A."/>
            <person name="Andreopoulos B."/>
            <person name="Baker S."/>
            <person name="Barry K."/>
            <person name="Bills G."/>
            <person name="Bluhm B."/>
            <person name="Cannon C."/>
            <person name="Castanera R."/>
            <person name="Culley D."/>
            <person name="Daum C."/>
            <person name="Ezra D."/>
            <person name="Gonzalez J."/>
            <person name="Henrissat B."/>
            <person name="Kuo A."/>
            <person name="Liang C."/>
            <person name="Lipzen A."/>
            <person name="Lutzoni F."/>
            <person name="Magnuson J."/>
            <person name="Mondo S."/>
            <person name="Nolan M."/>
            <person name="Ohm R."/>
            <person name="Pangilinan J."/>
            <person name="Park H.-J."/>
            <person name="Ramirez L."/>
            <person name="Alfaro M."/>
            <person name="Sun H."/>
            <person name="Tritt A."/>
            <person name="Yoshinaga Y."/>
            <person name="Zwiers L.-H."/>
            <person name="Turgeon B."/>
            <person name="Goodwin S."/>
            <person name="Spatafora J."/>
            <person name="Crous P."/>
            <person name="Grigoriev I."/>
        </authorList>
    </citation>
    <scope>NUCLEOTIDE SEQUENCE</scope>
    <source>
        <strain evidence="2">CBS 125425</strain>
    </source>
</reference>
<feature type="chain" id="PRO_5040298279" evidence="1">
    <location>
        <begin position="18"/>
        <end position="357"/>
    </location>
</feature>
<protein>
    <submittedName>
        <fullName evidence="2">Uncharacterized protein</fullName>
    </submittedName>
</protein>
<keyword evidence="1" id="KW-0732">Signal</keyword>
<organism evidence="2 3">
    <name type="scientific">Polyplosphaeria fusca</name>
    <dbReference type="NCBI Taxonomy" id="682080"/>
    <lineage>
        <taxon>Eukaryota</taxon>
        <taxon>Fungi</taxon>
        <taxon>Dikarya</taxon>
        <taxon>Ascomycota</taxon>
        <taxon>Pezizomycotina</taxon>
        <taxon>Dothideomycetes</taxon>
        <taxon>Pleosporomycetidae</taxon>
        <taxon>Pleosporales</taxon>
        <taxon>Tetraplosphaeriaceae</taxon>
        <taxon>Polyplosphaeria</taxon>
    </lineage>
</organism>
<evidence type="ECO:0000256" key="1">
    <source>
        <dbReference type="SAM" id="SignalP"/>
    </source>
</evidence>
<evidence type="ECO:0000313" key="3">
    <source>
        <dbReference type="Proteomes" id="UP000799444"/>
    </source>
</evidence>
<dbReference type="Proteomes" id="UP000799444">
    <property type="component" value="Unassembled WGS sequence"/>
</dbReference>
<feature type="signal peptide" evidence="1">
    <location>
        <begin position="1"/>
        <end position="17"/>
    </location>
</feature>
<proteinExistence type="predicted"/>
<dbReference type="OrthoDB" id="3886018at2759"/>
<gene>
    <name evidence="2" type="ORF">EJ04DRAFT_512249</name>
</gene>
<dbReference type="EMBL" id="ML996143">
    <property type="protein sequence ID" value="KAF2734822.1"/>
    <property type="molecule type" value="Genomic_DNA"/>
</dbReference>
<evidence type="ECO:0000313" key="2">
    <source>
        <dbReference type="EMBL" id="KAF2734822.1"/>
    </source>
</evidence>